<dbReference type="InterPro" id="IPR012677">
    <property type="entry name" value="Nucleotide-bd_a/b_plait_sf"/>
</dbReference>
<evidence type="ECO:0000256" key="3">
    <source>
        <dbReference type="ARBA" id="ARBA00022884"/>
    </source>
</evidence>
<dbReference type="GO" id="GO:0006397">
    <property type="term" value="P:mRNA processing"/>
    <property type="evidence" value="ECO:0007669"/>
    <property type="project" value="InterPro"/>
</dbReference>
<dbReference type="Gene3D" id="3.30.70.330">
    <property type="match status" value="1"/>
</dbReference>
<dbReference type="STRING" id="137246.A0A401TSW9"/>
<evidence type="ECO:0000313" key="6">
    <source>
        <dbReference type="EMBL" id="GCC45733.1"/>
    </source>
</evidence>
<keyword evidence="3" id="KW-0694">RNA-binding</keyword>
<evidence type="ECO:0000256" key="2">
    <source>
        <dbReference type="ARBA" id="ARBA00022737"/>
    </source>
</evidence>
<feature type="domain" description="Splicing factor RBM39 linker" evidence="5">
    <location>
        <begin position="48"/>
        <end position="73"/>
    </location>
</feature>
<dbReference type="Pfam" id="PF15519">
    <property type="entry name" value="RBM39linker"/>
    <property type="match status" value="1"/>
</dbReference>
<protein>
    <recommendedName>
        <fullName evidence="5">Splicing factor RBM39 linker domain-containing protein</fullName>
    </recommendedName>
</protein>
<dbReference type="PANTHER" id="PTHR48036">
    <property type="entry name" value="SPLICING FACTOR (PAD-1), PUTATIVE (AFU_ORTHOLOGUE AFUA_1G15810)-RELATED"/>
    <property type="match status" value="1"/>
</dbReference>
<keyword evidence="2" id="KW-0677">Repeat</keyword>
<dbReference type="AlphaFoldDB" id="A0A401TSW9"/>
<evidence type="ECO:0000256" key="4">
    <source>
        <dbReference type="SAM" id="MobiDB-lite"/>
    </source>
</evidence>
<dbReference type="GO" id="GO:0005634">
    <property type="term" value="C:nucleus"/>
    <property type="evidence" value="ECO:0007669"/>
    <property type="project" value="InterPro"/>
</dbReference>
<evidence type="ECO:0000259" key="5">
    <source>
        <dbReference type="Pfam" id="PF15519"/>
    </source>
</evidence>
<name>A0A401TSW9_CHIPU</name>
<dbReference type="InterPro" id="IPR006509">
    <property type="entry name" value="RBM39_SF"/>
</dbReference>
<dbReference type="InterPro" id="IPR035979">
    <property type="entry name" value="RBD_domain_sf"/>
</dbReference>
<proteinExistence type="predicted"/>
<evidence type="ECO:0000313" key="7">
    <source>
        <dbReference type="Proteomes" id="UP000287033"/>
    </source>
</evidence>
<dbReference type="OrthoDB" id="8123449at2759"/>
<comment type="caution">
    <text evidence="6">The sequence shown here is derived from an EMBL/GenBank/DDBJ whole genome shotgun (WGS) entry which is preliminary data.</text>
</comment>
<organism evidence="6 7">
    <name type="scientific">Chiloscyllium punctatum</name>
    <name type="common">Brownbanded bambooshark</name>
    <name type="synonym">Hemiscyllium punctatum</name>
    <dbReference type="NCBI Taxonomy" id="137246"/>
    <lineage>
        <taxon>Eukaryota</taxon>
        <taxon>Metazoa</taxon>
        <taxon>Chordata</taxon>
        <taxon>Craniata</taxon>
        <taxon>Vertebrata</taxon>
        <taxon>Chondrichthyes</taxon>
        <taxon>Elasmobranchii</taxon>
        <taxon>Galeomorphii</taxon>
        <taxon>Galeoidea</taxon>
        <taxon>Orectolobiformes</taxon>
        <taxon>Hemiscylliidae</taxon>
        <taxon>Chiloscyllium</taxon>
    </lineage>
</organism>
<keyword evidence="1" id="KW-0597">Phosphoprotein</keyword>
<dbReference type="SUPFAM" id="SSF54928">
    <property type="entry name" value="RNA-binding domain, RBD"/>
    <property type="match status" value="1"/>
</dbReference>
<accession>A0A401TSW9</accession>
<evidence type="ECO:0000256" key="1">
    <source>
        <dbReference type="ARBA" id="ARBA00022553"/>
    </source>
</evidence>
<reference evidence="6 7" key="1">
    <citation type="journal article" date="2018" name="Nat. Ecol. Evol.">
        <title>Shark genomes provide insights into elasmobranch evolution and the origin of vertebrates.</title>
        <authorList>
            <person name="Hara Y"/>
            <person name="Yamaguchi K"/>
            <person name="Onimaru K"/>
            <person name="Kadota M"/>
            <person name="Koyanagi M"/>
            <person name="Keeley SD"/>
            <person name="Tatsumi K"/>
            <person name="Tanaka K"/>
            <person name="Motone F"/>
            <person name="Kageyama Y"/>
            <person name="Nozu R"/>
            <person name="Adachi N"/>
            <person name="Nishimura O"/>
            <person name="Nakagawa R"/>
            <person name="Tanegashima C"/>
            <person name="Kiyatake I"/>
            <person name="Matsumoto R"/>
            <person name="Murakumo K"/>
            <person name="Nishida K"/>
            <person name="Terakita A"/>
            <person name="Kuratani S"/>
            <person name="Sato K"/>
            <person name="Hyodo S Kuraku.S."/>
        </authorList>
    </citation>
    <scope>NUCLEOTIDE SEQUENCE [LARGE SCALE GENOMIC DNA]</scope>
</reference>
<dbReference type="Proteomes" id="UP000287033">
    <property type="component" value="Unassembled WGS sequence"/>
</dbReference>
<sequence length="76" mass="8582">MDQFVESDCARRALEQLHGFELAGRPLKVGLVAERSDQDRETSLMDNEETDRSGINLGNTGRLQLMARLAEGERDY</sequence>
<feature type="region of interest" description="Disordered" evidence="4">
    <location>
        <begin position="36"/>
        <end position="58"/>
    </location>
</feature>
<keyword evidence="7" id="KW-1185">Reference proteome</keyword>
<dbReference type="GO" id="GO:0003723">
    <property type="term" value="F:RNA binding"/>
    <property type="evidence" value="ECO:0007669"/>
    <property type="project" value="UniProtKB-KW"/>
</dbReference>
<dbReference type="InterPro" id="IPR029123">
    <property type="entry name" value="RBM39_linker"/>
</dbReference>
<gene>
    <name evidence="6" type="ORF">chiPu_0029587</name>
</gene>
<dbReference type="EMBL" id="BEZZ01160735">
    <property type="protein sequence ID" value="GCC45733.1"/>
    <property type="molecule type" value="Genomic_DNA"/>
</dbReference>